<dbReference type="InterPro" id="IPR036388">
    <property type="entry name" value="WH-like_DNA-bd_sf"/>
</dbReference>
<proteinExistence type="predicted"/>
<dbReference type="GO" id="GO:0003677">
    <property type="term" value="F:DNA binding"/>
    <property type="evidence" value="ECO:0007669"/>
    <property type="project" value="UniProtKB-KW"/>
</dbReference>
<dbReference type="RefSeq" id="WP_073491795.1">
    <property type="nucleotide sequence ID" value="NZ_MPOH02000005.1"/>
</dbReference>
<organism evidence="5 6">
    <name type="scientific">Streptomyces phaeoluteigriseus</name>
    <dbReference type="NCBI Taxonomy" id="114686"/>
    <lineage>
        <taxon>Bacteria</taxon>
        <taxon>Bacillati</taxon>
        <taxon>Actinomycetota</taxon>
        <taxon>Actinomycetes</taxon>
        <taxon>Kitasatosporales</taxon>
        <taxon>Streptomycetaceae</taxon>
        <taxon>Streptomyces</taxon>
        <taxon>Streptomyces aurantiacus group</taxon>
    </lineage>
</organism>
<dbReference type="EMBL" id="MPOH02000005">
    <property type="protein sequence ID" value="OQD57343.1"/>
    <property type="molecule type" value="Genomic_DNA"/>
</dbReference>
<dbReference type="PANTHER" id="PTHR33204">
    <property type="entry name" value="TRANSCRIPTIONAL REGULATOR, MARR FAMILY"/>
    <property type="match status" value="1"/>
</dbReference>
<accession>A0A1V6MYG5</accession>
<evidence type="ECO:0000313" key="6">
    <source>
        <dbReference type="Proteomes" id="UP000184286"/>
    </source>
</evidence>
<dbReference type="SUPFAM" id="SSF46785">
    <property type="entry name" value="Winged helix' DNA-binding domain"/>
    <property type="match status" value="1"/>
</dbReference>
<keyword evidence="3" id="KW-0804">Transcription</keyword>
<name>A0A1V6MYG5_9ACTN</name>
<evidence type="ECO:0000256" key="1">
    <source>
        <dbReference type="ARBA" id="ARBA00023015"/>
    </source>
</evidence>
<protein>
    <submittedName>
        <fullName evidence="5">Transcriptional regulator</fullName>
    </submittedName>
</protein>
<reference evidence="5 6" key="2">
    <citation type="submission" date="2017-02" db="EMBL/GenBank/DDBJ databases">
        <title>Draft genome sequence of Streptomyces phaeoluteigriseus type strain DSM41896.</title>
        <authorList>
            <person name="Salih T.S."/>
            <person name="Algora Gallardo L."/>
            <person name="Melo Santos T."/>
            <person name="Filgueira Martinez S."/>
            <person name="Herron P.R."/>
        </authorList>
    </citation>
    <scope>NUCLEOTIDE SEQUENCE [LARGE SCALE GENOMIC DNA]</scope>
    <source>
        <strain evidence="5 6">DSM 41896</strain>
    </source>
</reference>
<evidence type="ECO:0000313" key="5">
    <source>
        <dbReference type="EMBL" id="OQD57343.1"/>
    </source>
</evidence>
<dbReference type="InterPro" id="IPR002577">
    <property type="entry name" value="HTH_HxlR"/>
</dbReference>
<keyword evidence="2" id="KW-0238">DNA-binding</keyword>
<feature type="domain" description="HTH hxlR-type" evidence="4">
    <location>
        <begin position="11"/>
        <end position="108"/>
    </location>
</feature>
<keyword evidence="1" id="KW-0805">Transcription regulation</keyword>
<sequence>MRRTSFDSWPCSIARTVDILGDGWTLLVLREIFYGESRFDGFIDSLGIARNTLTDRLRRLENAGLLRRRPYQSEPVRHEYLLTDKGRDFFGVLAAINTWGDRWLADDDGVPVVMHHTACGHDTQAEVVCSSCGEPLDRQDVAVRTGPGYPARLLDSPDVQARFATDRHPEQVANS</sequence>
<dbReference type="AlphaFoldDB" id="A0A1V6MYG5"/>
<evidence type="ECO:0000256" key="3">
    <source>
        <dbReference type="ARBA" id="ARBA00023163"/>
    </source>
</evidence>
<dbReference type="InterPro" id="IPR036390">
    <property type="entry name" value="WH_DNA-bd_sf"/>
</dbReference>
<dbReference type="Pfam" id="PF01638">
    <property type="entry name" value="HxlR"/>
    <property type="match status" value="1"/>
</dbReference>
<dbReference type="PROSITE" id="PS51118">
    <property type="entry name" value="HTH_HXLR"/>
    <property type="match status" value="1"/>
</dbReference>
<comment type="caution">
    <text evidence="5">The sequence shown here is derived from an EMBL/GenBank/DDBJ whole genome shotgun (WGS) entry which is preliminary data.</text>
</comment>
<gene>
    <name evidence="5" type="ORF">BM536_005025</name>
</gene>
<evidence type="ECO:0000259" key="4">
    <source>
        <dbReference type="PROSITE" id="PS51118"/>
    </source>
</evidence>
<dbReference type="Gene3D" id="1.10.10.10">
    <property type="entry name" value="Winged helix-like DNA-binding domain superfamily/Winged helix DNA-binding domain"/>
    <property type="match status" value="1"/>
</dbReference>
<dbReference type="PANTHER" id="PTHR33204:SF36">
    <property type="entry name" value="TRANSCRIPTIONAL REGULATORY PROTEIN"/>
    <property type="match status" value="1"/>
</dbReference>
<dbReference type="Proteomes" id="UP000184286">
    <property type="component" value="Unassembled WGS sequence"/>
</dbReference>
<dbReference type="STRING" id="114686.BM536_005025"/>
<evidence type="ECO:0000256" key="2">
    <source>
        <dbReference type="ARBA" id="ARBA00023125"/>
    </source>
</evidence>
<dbReference type="OrthoDB" id="9792527at2"/>
<reference evidence="6" key="1">
    <citation type="submission" date="2016-11" db="EMBL/GenBank/DDBJ databases">
        <authorList>
            <person name="Schniete J.K."/>
            <person name="Salih T."/>
            <person name="Algora Gallardo L."/>
            <person name="Martinez Fernandez S."/>
            <person name="Herron P.R."/>
        </authorList>
    </citation>
    <scope>NUCLEOTIDE SEQUENCE [LARGE SCALE GENOMIC DNA]</scope>
    <source>
        <strain evidence="6">DSM 41896</strain>
    </source>
</reference>